<dbReference type="RefSeq" id="WP_048893090.1">
    <property type="nucleotide sequence ID" value="NZ_AP024237.1"/>
</dbReference>
<dbReference type="InterPro" id="IPR015057">
    <property type="entry name" value="Rv2632c-like"/>
</dbReference>
<dbReference type="Pfam" id="PF08962">
    <property type="entry name" value="Rv2632c-like"/>
    <property type="match status" value="1"/>
</dbReference>
<protein>
    <submittedName>
        <fullName evidence="1">Uncharacterized protein</fullName>
    </submittedName>
</protein>
<dbReference type="Gene3D" id="3.30.160.240">
    <property type="entry name" value="Rv1738"/>
    <property type="match status" value="1"/>
</dbReference>
<dbReference type="EMBL" id="AP024237">
    <property type="protein sequence ID" value="BCO34974.1"/>
    <property type="molecule type" value="Genomic_DNA"/>
</dbReference>
<gene>
    <name evidence="1" type="ORF">MHEC_14070</name>
</gene>
<dbReference type="AlphaFoldDB" id="A0A2G8B689"/>
<evidence type="ECO:0000313" key="2">
    <source>
        <dbReference type="Proteomes" id="UP000595446"/>
    </source>
</evidence>
<evidence type="ECO:0000313" key="1">
    <source>
        <dbReference type="EMBL" id="BCO34974.1"/>
    </source>
</evidence>
<proteinExistence type="predicted"/>
<dbReference type="SUPFAM" id="SSF143212">
    <property type="entry name" value="Rv2632c-like"/>
    <property type="match status" value="1"/>
</dbReference>
<dbReference type="Proteomes" id="UP000595446">
    <property type="component" value="Chromosome"/>
</dbReference>
<name>A0A2G8B689_9MYCO</name>
<organism evidence="1 2">
    <name type="scientific">Mycobacterium heckeshornense</name>
    <dbReference type="NCBI Taxonomy" id="110505"/>
    <lineage>
        <taxon>Bacteria</taxon>
        <taxon>Bacillati</taxon>
        <taxon>Actinomycetota</taxon>
        <taxon>Actinomycetes</taxon>
        <taxon>Mycobacteriales</taxon>
        <taxon>Mycobacteriaceae</taxon>
        <taxon>Mycobacterium</taxon>
    </lineage>
</organism>
<sequence length="93" mass="10215">MTPASGSSKTFDVSILVDEHEERTRARARLRWRGEELVGVGLARLSPDDEPVAEIGDELAIARALNHLAKQLLVTTESDIEVSTNKPVTNLHL</sequence>
<dbReference type="STRING" id="110505.ACT16_19395"/>
<accession>A0A2G8B689</accession>
<reference evidence="1 2" key="1">
    <citation type="submission" date="2020-12" db="EMBL/GenBank/DDBJ databases">
        <title>Complete genome sequence of Mycobacterium heckeshornense JCM 15655T, closely related to a pathogenic non-tuberculous mycobacterial species Mycobacterium xenopi.</title>
        <authorList>
            <person name="Yoshida M."/>
            <person name="Fukano H."/>
            <person name="Asakura T."/>
            <person name="Suzuki M."/>
            <person name="Hoshino Y."/>
        </authorList>
    </citation>
    <scope>NUCLEOTIDE SEQUENCE [LARGE SCALE GENOMIC DNA]</scope>
    <source>
        <strain evidence="1 2">JCM 15655</strain>
    </source>
</reference>
<dbReference type="InterPro" id="IPR038070">
    <property type="entry name" value="Rv2632c-like_sf"/>
</dbReference>
<dbReference type="OrthoDB" id="4828144at2"/>
<keyword evidence="2" id="KW-1185">Reference proteome</keyword>